<feature type="compositionally biased region" description="Pro residues" evidence="6">
    <location>
        <begin position="753"/>
        <end position="764"/>
    </location>
</feature>
<keyword evidence="7" id="KW-0472">Membrane</keyword>
<feature type="transmembrane region" description="Helical" evidence="7">
    <location>
        <begin position="331"/>
        <end position="353"/>
    </location>
</feature>
<feature type="compositionally biased region" description="Low complexity" evidence="6">
    <location>
        <begin position="1687"/>
        <end position="1698"/>
    </location>
</feature>
<dbReference type="Gene3D" id="1.10.287.130">
    <property type="match status" value="1"/>
</dbReference>
<feature type="region of interest" description="Disordered" evidence="6">
    <location>
        <begin position="1176"/>
        <end position="1195"/>
    </location>
</feature>
<evidence type="ECO:0000256" key="5">
    <source>
        <dbReference type="ARBA" id="ARBA00022777"/>
    </source>
</evidence>
<keyword evidence="5" id="KW-0418">Kinase</keyword>
<feature type="region of interest" description="Disordered" evidence="6">
    <location>
        <begin position="1221"/>
        <end position="1270"/>
    </location>
</feature>
<dbReference type="GO" id="GO:0005886">
    <property type="term" value="C:plasma membrane"/>
    <property type="evidence" value="ECO:0007669"/>
    <property type="project" value="TreeGrafter"/>
</dbReference>
<feature type="transmembrane region" description="Helical" evidence="7">
    <location>
        <begin position="297"/>
        <end position="319"/>
    </location>
</feature>
<feature type="compositionally biased region" description="Acidic residues" evidence="6">
    <location>
        <begin position="1423"/>
        <end position="1436"/>
    </location>
</feature>
<feature type="compositionally biased region" description="Polar residues" evidence="6">
    <location>
        <begin position="1182"/>
        <end position="1192"/>
    </location>
</feature>
<evidence type="ECO:0000256" key="7">
    <source>
        <dbReference type="SAM" id="Phobius"/>
    </source>
</evidence>
<feature type="transmembrane region" description="Helical" evidence="7">
    <location>
        <begin position="266"/>
        <end position="285"/>
    </location>
</feature>
<feature type="region of interest" description="Disordered" evidence="6">
    <location>
        <begin position="1307"/>
        <end position="1334"/>
    </location>
</feature>
<dbReference type="GO" id="GO:0009927">
    <property type="term" value="F:histidine phosphotransfer kinase activity"/>
    <property type="evidence" value="ECO:0007669"/>
    <property type="project" value="TreeGrafter"/>
</dbReference>
<reference evidence="9" key="1">
    <citation type="submission" date="2014-11" db="EMBL/GenBank/DDBJ databases">
        <authorList>
            <person name="Otto D Thomas"/>
            <person name="Naeem Raeece"/>
        </authorList>
    </citation>
    <scope>NUCLEOTIDE SEQUENCE</scope>
</reference>
<evidence type="ECO:0000256" key="6">
    <source>
        <dbReference type="SAM" id="MobiDB-lite"/>
    </source>
</evidence>
<gene>
    <name evidence="9" type="ORF">Cvel_12372</name>
</gene>
<dbReference type="InterPro" id="IPR036097">
    <property type="entry name" value="HisK_dim/P_sf"/>
</dbReference>
<dbReference type="PRINTS" id="PR00344">
    <property type="entry name" value="BCTRLSENSOR"/>
</dbReference>
<feature type="compositionally biased region" description="Polar residues" evidence="6">
    <location>
        <begin position="1508"/>
        <end position="1520"/>
    </location>
</feature>
<keyword evidence="3" id="KW-0597">Phosphoprotein</keyword>
<feature type="compositionally biased region" description="Low complexity" evidence="6">
    <location>
        <begin position="619"/>
        <end position="637"/>
    </location>
</feature>
<feature type="transmembrane region" description="Helical" evidence="7">
    <location>
        <begin position="87"/>
        <end position="111"/>
    </location>
</feature>
<dbReference type="SUPFAM" id="SSF55874">
    <property type="entry name" value="ATPase domain of HSP90 chaperone/DNA topoisomerase II/histidine kinase"/>
    <property type="match status" value="1"/>
</dbReference>
<feature type="region of interest" description="Disordered" evidence="6">
    <location>
        <begin position="910"/>
        <end position="1067"/>
    </location>
</feature>
<feature type="region of interest" description="Disordered" evidence="6">
    <location>
        <begin position="752"/>
        <end position="782"/>
    </location>
</feature>
<comment type="catalytic activity">
    <reaction evidence="1">
        <text>ATP + protein L-histidine = ADP + protein N-phospho-L-histidine.</text>
        <dbReference type="EC" id="2.7.13.3"/>
    </reaction>
</comment>
<evidence type="ECO:0000256" key="1">
    <source>
        <dbReference type="ARBA" id="ARBA00000085"/>
    </source>
</evidence>
<protein>
    <recommendedName>
        <fullName evidence="2">histidine kinase</fullName>
        <ecNumber evidence="2">2.7.13.3</ecNumber>
    </recommendedName>
</protein>
<evidence type="ECO:0000256" key="4">
    <source>
        <dbReference type="ARBA" id="ARBA00022679"/>
    </source>
</evidence>
<dbReference type="EC" id="2.7.13.3" evidence="2"/>
<evidence type="ECO:0000256" key="2">
    <source>
        <dbReference type="ARBA" id="ARBA00012438"/>
    </source>
</evidence>
<feature type="compositionally biased region" description="Basic and acidic residues" evidence="6">
    <location>
        <begin position="945"/>
        <end position="959"/>
    </location>
</feature>
<feature type="compositionally biased region" description="Polar residues" evidence="6">
    <location>
        <begin position="240"/>
        <end position="254"/>
    </location>
</feature>
<sequence length="2031" mass="214507">MPHVHVHSLILSEGCLNSESPCPYAVGEQLSITFAWPSVVLSFLYALAGWWIGLSFAKILLQTPAVSGQTGSGTSTVLKAHRDARGLLFWGACVSIAVGIWTMHFAGILALQLGVRQLPAFDYFKLATHAGVGVGGGGQMMEDLGGLGAKRDLFSVSTKLGMEFDLFLIMASFCLALGLASVALVCTNKIRILTETGDVPGAEDSGLRFPSPTSAAASSFSQTAAAASEGQQLQERRGGSATSGARTQESSEGPSGSMYRLETRRLMWAAGLLVLCVVVLHYVAVGATKGAFRTITTVYTVASLALVVPCGVVAFAFALRYHLTRQDTWLVRLLAATLFALTTCCIHYVAILSHRYEYSEADPAGVQPWVSTGFSVAISVELLQIVAFAVQIILLVLLGLSESGILDAQMGVIRRQSRALQVMLQSQKVGFGKVTHELRTPLNGILNGVPLIREHLQSAAEGLCISSVPPGSAQQNPQGTPAGYDALACVGAAAEQVDAVESCARFMQLMTNNMLDVIRLRMALSSQEANAVDEGNHEEELPRIRIFRSWDNVADSLRMALAMNAASARVRRVRMNFVVCGALEVEEFIENAGVLLVAGDRRGGPPLLWSSNSSSAAAAAAESSDRGGSPTSPSSGGFRVPGDSSSSSSFSRPTGDTLEHAEAGEEGTETEGGSVWKLREVAEWMSPEVLQNVLFSIDTIRFLQMVNNGLSNAIKYTPEGGLVTLYVAGGILRTPGAERGFSTVLPEGLDVPAPAPAAAAPPLPTGQSQRETLPPLPSGQTLPFLLRSAREPVHRGEEEREVAAAVSAAGEHESERARLRTGKDKEATGGHERDGLTWGVGRAGGQPLSTRIARAGAAVRQSALNAFEYAKERLGGLSEGGGQSASGAASRGYAPVRTWEKKYTSENLNLNLEEEDDKEGDLEGGRGLSGVSRGLVRRSQQAGEDEQRERVGAGNDRKSNGVRRPLASSSSARGVGGPSAERGTCVSGRSSSSVSIKSSQAAQGGGRVPRSLTKGSLIGRGVKDREREATEKEGGRDDVDQKAVKDPGRDGDKEKQQPGEKEREREAAHILVVQVKDTGKGVPPERLGSLFCDFTHLSNEEAMAGSGLGLSLARDIARAMGGDCVLRSEGVDKGTSFLFWVPLDAAIPEACNFALDQAASVSGPLSEDGRSAVVFPRRLSDTPGNSTATPTTGPFFHSRTLQPGGGGPLHQSLPHQQSLWGGLLDAEGGSKVSNPQRASPALSQSGSDLLVSLRSPPTGLRTDAASGEKGNPAALRALQQNIKKKHTTPTHAASFGAPGLRGELWSVGATGPLGVPPFSQQQQQHSQPSDPVRLTSTSTTFVRRQLFQSARSDSQGQENLLGLSATQPQQGATRVPSTPSPPTSHGPVQLQRRPSGNRRRKLEKLVEEGERRGEGSVHAGGAEELDEDEEGEETAGESECRQTKEGENEHGNGSSSFQEHAPASKSLCKKEADLNPDTQRGQQSWRQSGSPGIPPVEEDENASLPLHLTTTESMSSSTGLGRSLSPKAEGERESTQSMSSCNLVTDVGQANSDDSILHRDRQAGGSSDDEQPQADSAPTQQQEQQQKQTILELPLVPAEEHSCADDPSLERDQSPSTIAPAVTKETADGRNPSDPSEVSRRSSSSSTNALAAPSSAHANDRHAPIPPESSFPPRVPDDAQQNAAAQSSSLSSSSSSSSNPVTGRTRDSSIFSPCPPKRSPVPFLGIRKEGGGTNTLQHYSSGRISSFSPPVPESQSPTAQSRGRCFPLPLSLQPSLRRDTSDDPSFGLGDVLKIFFSGKTLTANTLSSQSSGSASSSSAGPASSSSGAQRERGNASGPQKFRLKTFCLGADDDFVGRSMIGMLLERLGVPKHSLHLFDSGQGLINKLHEILADGDGEREKEKSGGRGEEGKDEEVVELRCFLIVSDLEMPDGSGEDVGRAIRDLSRGGGAAGDGGGKGKGTKFDVSTSWRVLASAQARRDIEERWGPQVCPMFDEIVEKPLSAKGMARTITSLHKKVMKRVASMSAGGTTT</sequence>
<feature type="region of interest" description="Disordered" evidence="6">
    <location>
        <begin position="230"/>
        <end position="257"/>
    </location>
</feature>
<feature type="compositionally biased region" description="Basic and acidic residues" evidence="6">
    <location>
        <begin position="1598"/>
        <end position="1613"/>
    </location>
</feature>
<dbReference type="InterPro" id="IPR004358">
    <property type="entry name" value="Sig_transdc_His_kin-like_C"/>
</dbReference>
<dbReference type="Gene3D" id="3.30.565.10">
    <property type="entry name" value="Histidine kinase-like ATPase, C-terminal domain"/>
    <property type="match status" value="1"/>
</dbReference>
<feature type="compositionally biased region" description="Low complexity" evidence="6">
    <location>
        <begin position="929"/>
        <end position="939"/>
    </location>
</feature>
<feature type="compositionally biased region" description="Low complexity" evidence="6">
    <location>
        <begin position="1316"/>
        <end position="1329"/>
    </location>
</feature>
<feature type="compositionally biased region" description="Low complexity" evidence="6">
    <location>
        <begin position="987"/>
        <end position="999"/>
    </location>
</feature>
<keyword evidence="7" id="KW-0812">Transmembrane</keyword>
<dbReference type="PANTHER" id="PTHR43047:SF62">
    <property type="entry name" value="SENSOR HISTIDINE KINASE DPIB"/>
    <property type="match status" value="1"/>
</dbReference>
<dbReference type="InterPro" id="IPR005467">
    <property type="entry name" value="His_kinase_dom"/>
</dbReference>
<feature type="compositionally biased region" description="Polar residues" evidence="6">
    <location>
        <begin position="1231"/>
        <end position="1247"/>
    </location>
</feature>
<dbReference type="PANTHER" id="PTHR43047">
    <property type="entry name" value="TWO-COMPONENT HISTIDINE PROTEIN KINASE"/>
    <property type="match status" value="1"/>
</dbReference>
<dbReference type="SUPFAM" id="SSF47384">
    <property type="entry name" value="Homodimeric domain of signal transducing histidine kinase"/>
    <property type="match status" value="1"/>
</dbReference>
<dbReference type="VEuPathDB" id="CryptoDB:Cvel_12372"/>
<dbReference type="Pfam" id="PF02518">
    <property type="entry name" value="HATPase_c"/>
    <property type="match status" value="1"/>
</dbReference>
<feature type="region of interest" description="Disordered" evidence="6">
    <location>
        <begin position="1365"/>
        <end position="1781"/>
    </location>
</feature>
<feature type="compositionally biased region" description="Acidic residues" evidence="6">
    <location>
        <begin position="912"/>
        <end position="922"/>
    </location>
</feature>
<proteinExistence type="predicted"/>
<feature type="compositionally biased region" description="Low complexity" evidence="6">
    <location>
        <begin position="1479"/>
        <end position="1490"/>
    </location>
</feature>
<name>A0A0G4I9T8_9ALVE</name>
<dbReference type="CDD" id="cd00082">
    <property type="entry name" value="HisKA"/>
    <property type="match status" value="1"/>
</dbReference>
<dbReference type="PROSITE" id="PS50109">
    <property type="entry name" value="HIS_KIN"/>
    <property type="match status" value="1"/>
</dbReference>
<feature type="domain" description="Histidine kinase" evidence="8">
    <location>
        <begin position="1071"/>
        <end position="1145"/>
    </location>
</feature>
<dbReference type="EMBL" id="CDMZ01005740">
    <property type="protein sequence ID" value="CEM53926.1"/>
    <property type="molecule type" value="Genomic_DNA"/>
</dbReference>
<dbReference type="SMART" id="SM00387">
    <property type="entry name" value="HATPase_c"/>
    <property type="match status" value="1"/>
</dbReference>
<feature type="region of interest" description="Disordered" evidence="6">
    <location>
        <begin position="1806"/>
        <end position="1837"/>
    </location>
</feature>
<feature type="compositionally biased region" description="Basic and acidic residues" evidence="6">
    <location>
        <begin position="1403"/>
        <end position="1415"/>
    </location>
</feature>
<dbReference type="Gene3D" id="3.40.50.2300">
    <property type="match status" value="1"/>
</dbReference>
<dbReference type="InterPro" id="IPR036890">
    <property type="entry name" value="HATPase_C_sf"/>
</dbReference>
<feature type="compositionally biased region" description="Basic and acidic residues" evidence="6">
    <location>
        <begin position="810"/>
        <end position="835"/>
    </location>
</feature>
<feature type="compositionally biased region" description="Basic and acidic residues" evidence="6">
    <location>
        <begin position="1021"/>
        <end position="1067"/>
    </location>
</feature>
<feature type="compositionally biased region" description="Polar residues" evidence="6">
    <location>
        <begin position="1535"/>
        <end position="1554"/>
    </location>
</feature>
<evidence type="ECO:0000259" key="8">
    <source>
        <dbReference type="PROSITE" id="PS50109"/>
    </source>
</evidence>
<feature type="region of interest" description="Disordered" evidence="6">
    <location>
        <begin position="805"/>
        <end position="842"/>
    </location>
</feature>
<keyword evidence="4" id="KW-0808">Transferase</keyword>
<feature type="transmembrane region" description="Helical" evidence="7">
    <location>
        <begin position="166"/>
        <end position="186"/>
    </location>
</feature>
<dbReference type="GO" id="GO:0000155">
    <property type="term" value="F:phosphorelay sensor kinase activity"/>
    <property type="evidence" value="ECO:0007669"/>
    <property type="project" value="InterPro"/>
</dbReference>
<organism evidence="9">
    <name type="scientific">Chromera velia CCMP2878</name>
    <dbReference type="NCBI Taxonomy" id="1169474"/>
    <lineage>
        <taxon>Eukaryota</taxon>
        <taxon>Sar</taxon>
        <taxon>Alveolata</taxon>
        <taxon>Colpodellida</taxon>
        <taxon>Chromeraceae</taxon>
        <taxon>Chromera</taxon>
    </lineage>
</organism>
<feature type="compositionally biased region" description="Pro residues" evidence="6">
    <location>
        <begin position="1664"/>
        <end position="1674"/>
    </location>
</feature>
<feature type="compositionally biased region" description="Low complexity" evidence="6">
    <location>
        <begin position="1632"/>
        <end position="1656"/>
    </location>
</feature>
<keyword evidence="7" id="KW-1133">Transmembrane helix</keyword>
<feature type="compositionally biased region" description="Low complexity" evidence="6">
    <location>
        <begin position="1807"/>
        <end position="1828"/>
    </location>
</feature>
<evidence type="ECO:0000313" key="9">
    <source>
        <dbReference type="EMBL" id="CEM53926.1"/>
    </source>
</evidence>
<feature type="transmembrane region" description="Helical" evidence="7">
    <location>
        <begin position="34"/>
        <end position="54"/>
    </location>
</feature>
<feature type="compositionally biased region" description="Basic and acidic residues" evidence="6">
    <location>
        <begin position="1438"/>
        <end position="1450"/>
    </location>
</feature>
<dbReference type="InterPro" id="IPR003661">
    <property type="entry name" value="HisK_dim/P_dom"/>
</dbReference>
<evidence type="ECO:0000256" key="3">
    <source>
        <dbReference type="ARBA" id="ARBA00022553"/>
    </source>
</evidence>
<accession>A0A0G4I9T8</accession>
<feature type="region of interest" description="Disordered" evidence="6">
    <location>
        <begin position="619"/>
        <end position="673"/>
    </location>
</feature>
<dbReference type="InterPro" id="IPR003594">
    <property type="entry name" value="HATPase_dom"/>
</dbReference>
<feature type="compositionally biased region" description="Polar residues" evidence="6">
    <location>
        <begin position="1734"/>
        <end position="1761"/>
    </location>
</feature>